<organism evidence="2 3">
    <name type="scientific">Linum tenue</name>
    <dbReference type="NCBI Taxonomy" id="586396"/>
    <lineage>
        <taxon>Eukaryota</taxon>
        <taxon>Viridiplantae</taxon>
        <taxon>Streptophyta</taxon>
        <taxon>Embryophyta</taxon>
        <taxon>Tracheophyta</taxon>
        <taxon>Spermatophyta</taxon>
        <taxon>Magnoliopsida</taxon>
        <taxon>eudicotyledons</taxon>
        <taxon>Gunneridae</taxon>
        <taxon>Pentapetalae</taxon>
        <taxon>rosids</taxon>
        <taxon>fabids</taxon>
        <taxon>Malpighiales</taxon>
        <taxon>Linaceae</taxon>
        <taxon>Linum</taxon>
    </lineage>
</organism>
<feature type="region of interest" description="Disordered" evidence="1">
    <location>
        <begin position="121"/>
        <end position="144"/>
    </location>
</feature>
<accession>A0AAV0NN84</accession>
<comment type="caution">
    <text evidence="2">The sequence shown here is derived from an EMBL/GenBank/DDBJ whole genome shotgun (WGS) entry which is preliminary data.</text>
</comment>
<dbReference type="EMBL" id="CAMGYJ010000008">
    <property type="protein sequence ID" value="CAI0460044.1"/>
    <property type="molecule type" value="Genomic_DNA"/>
</dbReference>
<evidence type="ECO:0000256" key="1">
    <source>
        <dbReference type="SAM" id="MobiDB-lite"/>
    </source>
</evidence>
<name>A0AAV0NN84_9ROSI</name>
<reference evidence="2" key="1">
    <citation type="submission" date="2022-08" db="EMBL/GenBank/DDBJ databases">
        <authorList>
            <person name="Gutierrez-Valencia J."/>
        </authorList>
    </citation>
    <scope>NUCLEOTIDE SEQUENCE</scope>
</reference>
<feature type="compositionally biased region" description="Acidic residues" evidence="1">
    <location>
        <begin position="123"/>
        <end position="132"/>
    </location>
</feature>
<sequence>MWRQATPDGRESGDRLRPSEIQKTLLTDVSARTRFKKEKLDSSFIAGTIFTGGLNSVTRGHVIDFSAPENQHLQTSKSGLVCWMRGCDEICQDCYLDCVGSNGGGNCPGCKEPYKDLDRYEEKDYDEFDEEDRGGRSSSTSAQIGQKAFIGEVYEAYEPPA</sequence>
<evidence type="ECO:0000313" key="3">
    <source>
        <dbReference type="Proteomes" id="UP001154282"/>
    </source>
</evidence>
<dbReference type="AlphaFoldDB" id="A0AAV0NN84"/>
<protein>
    <submittedName>
        <fullName evidence="2">Uncharacterized protein</fullName>
    </submittedName>
</protein>
<dbReference type="Proteomes" id="UP001154282">
    <property type="component" value="Unassembled WGS sequence"/>
</dbReference>
<keyword evidence="3" id="KW-1185">Reference proteome</keyword>
<evidence type="ECO:0000313" key="2">
    <source>
        <dbReference type="EMBL" id="CAI0460044.1"/>
    </source>
</evidence>
<gene>
    <name evidence="2" type="ORF">LITE_LOCUS34298</name>
</gene>
<proteinExistence type="predicted"/>